<dbReference type="Gene3D" id="3.90.70.10">
    <property type="entry name" value="Cysteine proteinases"/>
    <property type="match status" value="1"/>
</dbReference>
<name>A0AAD1U2K5_EUPCR</name>
<dbReference type="Pfam" id="PF00443">
    <property type="entry name" value="UCH"/>
    <property type="match status" value="1"/>
</dbReference>
<dbReference type="GO" id="GO:0004843">
    <property type="term" value="F:cysteine-type deubiquitinase activity"/>
    <property type="evidence" value="ECO:0007669"/>
    <property type="project" value="UniProtKB-UniRule"/>
</dbReference>
<keyword evidence="3" id="KW-0472">Membrane</keyword>
<feature type="transmembrane region" description="Helical" evidence="3">
    <location>
        <begin position="36"/>
        <end position="55"/>
    </location>
</feature>
<dbReference type="PROSITE" id="PS00973">
    <property type="entry name" value="USP_2"/>
    <property type="match status" value="1"/>
</dbReference>
<dbReference type="GO" id="GO:0016579">
    <property type="term" value="P:protein deubiquitination"/>
    <property type="evidence" value="ECO:0007669"/>
    <property type="project" value="InterPro"/>
</dbReference>
<dbReference type="AlphaFoldDB" id="A0AAD1U2K5"/>
<dbReference type="InterPro" id="IPR018200">
    <property type="entry name" value="USP_CS"/>
</dbReference>
<dbReference type="InterPro" id="IPR028889">
    <property type="entry name" value="USP"/>
</dbReference>
<sequence length="629" mass="72580">MVQILPKARLWKNWTTRAVFWGRIGAARVIAKCKMLIWWILVCLWQMVVLPLSMIKKLGCGFVKITKHILKKSVNLICFPFSILMRLTRLNLLLQKIKWTKNGLSQIENTTEEKESSLEFNKDGKEKISPPECEQTSKIEENILEECKASSLAKNGAAPCNGLNDIFTEVENETSSKQQVIQQKSDLKEECFINEKPREGKCNEFEEHNLAGVSTDEEITHEKEFKEAGEESSSKKMLQDPKIDLNSYQEELDSRKSSIKSPINSEENFEDNQSYLDDEVSSDSDEPDKDIDEGLLQDKDIHNLNNKGINNLGNTCFIASTLQSLLSNSDLLKYFLSKAENDDGTTFKSKKKNFKKNLKKDPSNQTEDNTSVTQLFKELLRWNYNPTKTSIVMTQFRKVFEEQFPLGQQEDASKLMLELFEELQKERNIDHSHFDNSGYKNDDHAWSTYSKNHMSIIDRLYVGMEKNVFKCKECSAEISSYEPFKSIPLELSSQNQKLHRFFTKSNTKSSSMFFCDSCQDVKNCKITNSITKYPKYLILTLQRFDPFTNSKITSFIDYPESFKKSTQNSSHTYSLNSVICHSGSLYGGHYTSTCRRNGKWTYFSDSYVGESSEKVPFERNAYILVYKRC</sequence>
<protein>
    <recommendedName>
        <fullName evidence="1">Ubiquitin carboxyl-terminal hydrolase</fullName>
        <ecNumber evidence="1">3.4.19.12</ecNumber>
    </recommendedName>
</protein>
<evidence type="ECO:0000259" key="4">
    <source>
        <dbReference type="PROSITE" id="PS50235"/>
    </source>
</evidence>
<dbReference type="InterPro" id="IPR001394">
    <property type="entry name" value="Peptidase_C19_UCH"/>
</dbReference>
<dbReference type="EMBL" id="CAMPGE010001444">
    <property type="protein sequence ID" value="CAI2360230.1"/>
    <property type="molecule type" value="Genomic_DNA"/>
</dbReference>
<feature type="compositionally biased region" description="Polar residues" evidence="2">
    <location>
        <begin position="259"/>
        <end position="275"/>
    </location>
</feature>
<dbReference type="PROSITE" id="PS50235">
    <property type="entry name" value="USP_3"/>
    <property type="match status" value="1"/>
</dbReference>
<dbReference type="SUPFAM" id="SSF54001">
    <property type="entry name" value="Cysteine proteinases"/>
    <property type="match status" value="1"/>
</dbReference>
<evidence type="ECO:0000256" key="2">
    <source>
        <dbReference type="SAM" id="MobiDB-lite"/>
    </source>
</evidence>
<keyword evidence="3" id="KW-1133">Transmembrane helix</keyword>
<keyword evidence="1" id="KW-0833">Ubl conjugation pathway</keyword>
<feature type="domain" description="USP" evidence="4">
    <location>
        <begin position="307"/>
        <end position="629"/>
    </location>
</feature>
<proteinExistence type="inferred from homology"/>
<keyword evidence="1" id="KW-0378">Hydrolase</keyword>
<feature type="compositionally biased region" description="Acidic residues" evidence="2">
    <location>
        <begin position="276"/>
        <end position="292"/>
    </location>
</feature>
<keyword evidence="1" id="KW-0645">Protease</keyword>
<gene>
    <name evidence="5" type="ORF">ECRASSUSDP1_LOCUS1529</name>
</gene>
<dbReference type="GO" id="GO:0005829">
    <property type="term" value="C:cytosol"/>
    <property type="evidence" value="ECO:0007669"/>
    <property type="project" value="TreeGrafter"/>
</dbReference>
<dbReference type="GO" id="GO:0005634">
    <property type="term" value="C:nucleus"/>
    <property type="evidence" value="ECO:0007669"/>
    <property type="project" value="TreeGrafter"/>
</dbReference>
<keyword evidence="6" id="KW-1185">Reference proteome</keyword>
<dbReference type="PANTHER" id="PTHR24006">
    <property type="entry name" value="UBIQUITIN CARBOXYL-TERMINAL HYDROLASE"/>
    <property type="match status" value="1"/>
</dbReference>
<comment type="caution">
    <text evidence="5">The sequence shown here is derived from an EMBL/GenBank/DDBJ whole genome shotgun (WGS) entry which is preliminary data.</text>
</comment>
<dbReference type="PROSITE" id="PS00972">
    <property type="entry name" value="USP_1"/>
    <property type="match status" value="1"/>
</dbReference>
<dbReference type="InterPro" id="IPR038765">
    <property type="entry name" value="Papain-like_cys_pep_sf"/>
</dbReference>
<organism evidence="5 6">
    <name type="scientific">Euplotes crassus</name>
    <dbReference type="NCBI Taxonomy" id="5936"/>
    <lineage>
        <taxon>Eukaryota</taxon>
        <taxon>Sar</taxon>
        <taxon>Alveolata</taxon>
        <taxon>Ciliophora</taxon>
        <taxon>Intramacronucleata</taxon>
        <taxon>Spirotrichea</taxon>
        <taxon>Hypotrichia</taxon>
        <taxon>Euplotida</taxon>
        <taxon>Euplotidae</taxon>
        <taxon>Moneuplotes</taxon>
    </lineage>
</organism>
<accession>A0AAD1U2K5</accession>
<dbReference type="Proteomes" id="UP001295684">
    <property type="component" value="Unassembled WGS sequence"/>
</dbReference>
<evidence type="ECO:0000256" key="1">
    <source>
        <dbReference type="RuleBase" id="RU366025"/>
    </source>
</evidence>
<dbReference type="InterPro" id="IPR050164">
    <property type="entry name" value="Peptidase_C19"/>
</dbReference>
<feature type="compositionally biased region" description="Basic and acidic residues" evidence="2">
    <location>
        <begin position="218"/>
        <end position="243"/>
    </location>
</feature>
<evidence type="ECO:0000313" key="5">
    <source>
        <dbReference type="EMBL" id="CAI2360230.1"/>
    </source>
</evidence>
<comment type="catalytic activity">
    <reaction evidence="1">
        <text>Thiol-dependent hydrolysis of ester, thioester, amide, peptide and isopeptide bonds formed by the C-terminal Gly of ubiquitin (a 76-residue protein attached to proteins as an intracellular targeting signal).</text>
        <dbReference type="EC" id="3.4.19.12"/>
    </reaction>
</comment>
<evidence type="ECO:0000313" key="6">
    <source>
        <dbReference type="Proteomes" id="UP001295684"/>
    </source>
</evidence>
<reference evidence="5" key="1">
    <citation type="submission" date="2023-07" db="EMBL/GenBank/DDBJ databases">
        <authorList>
            <consortium name="AG Swart"/>
            <person name="Singh M."/>
            <person name="Singh A."/>
            <person name="Seah K."/>
            <person name="Emmerich C."/>
        </authorList>
    </citation>
    <scope>NUCLEOTIDE SEQUENCE</scope>
    <source>
        <strain evidence="5">DP1</strain>
    </source>
</reference>
<evidence type="ECO:0000256" key="3">
    <source>
        <dbReference type="SAM" id="Phobius"/>
    </source>
</evidence>
<dbReference type="EC" id="3.4.19.12" evidence="1"/>
<dbReference type="GO" id="GO:0006508">
    <property type="term" value="P:proteolysis"/>
    <property type="evidence" value="ECO:0007669"/>
    <property type="project" value="UniProtKB-KW"/>
</dbReference>
<feature type="region of interest" description="Disordered" evidence="2">
    <location>
        <begin position="208"/>
        <end position="292"/>
    </location>
</feature>
<comment type="similarity">
    <text evidence="1">Belongs to the peptidase C19 family.</text>
</comment>
<keyword evidence="1" id="KW-0788">Thiol protease</keyword>
<keyword evidence="3" id="KW-0812">Transmembrane</keyword>